<dbReference type="EMBL" id="BMJB01000001">
    <property type="protein sequence ID" value="GGA54051.1"/>
    <property type="molecule type" value="Genomic_DNA"/>
</dbReference>
<gene>
    <name evidence="3" type="ORF">GCM10011507_01570</name>
</gene>
<reference evidence="3" key="1">
    <citation type="journal article" date="2014" name="Int. J. Syst. Evol. Microbiol.">
        <title>Complete genome sequence of Corynebacterium casei LMG S-19264T (=DSM 44701T), isolated from a smear-ripened cheese.</title>
        <authorList>
            <consortium name="US DOE Joint Genome Institute (JGI-PGF)"/>
            <person name="Walter F."/>
            <person name="Albersmeier A."/>
            <person name="Kalinowski J."/>
            <person name="Ruckert C."/>
        </authorList>
    </citation>
    <scope>NUCLEOTIDE SEQUENCE</scope>
    <source>
        <strain evidence="3">CGMCC 1.15447</strain>
    </source>
</reference>
<dbReference type="GO" id="GO:0009432">
    <property type="term" value="P:SOS response"/>
    <property type="evidence" value="ECO:0007669"/>
    <property type="project" value="TreeGrafter"/>
</dbReference>
<evidence type="ECO:0000313" key="4">
    <source>
        <dbReference type="Proteomes" id="UP000648801"/>
    </source>
</evidence>
<dbReference type="PROSITE" id="PS50975">
    <property type="entry name" value="ATP_GRASP"/>
    <property type="match status" value="1"/>
</dbReference>
<dbReference type="GO" id="GO:0018169">
    <property type="term" value="F:ribosomal S6-glutamic acid ligase activity"/>
    <property type="evidence" value="ECO:0007669"/>
    <property type="project" value="TreeGrafter"/>
</dbReference>
<dbReference type="PANTHER" id="PTHR21621">
    <property type="entry name" value="RIBOSOMAL PROTEIN S6 MODIFICATION PROTEIN"/>
    <property type="match status" value="1"/>
</dbReference>
<dbReference type="Gene3D" id="3.30.1490.20">
    <property type="entry name" value="ATP-grasp fold, A domain"/>
    <property type="match status" value="1"/>
</dbReference>
<dbReference type="GO" id="GO:0046872">
    <property type="term" value="F:metal ion binding"/>
    <property type="evidence" value="ECO:0007669"/>
    <property type="project" value="InterPro"/>
</dbReference>
<accession>A0A916VZ90</accession>
<comment type="caution">
    <text evidence="3">The sequence shown here is derived from an EMBL/GenBank/DDBJ whole genome shotgun (WGS) entry which is preliminary data.</text>
</comment>
<organism evidence="3 4">
    <name type="scientific">Edaphobacter acidisoli</name>
    <dbReference type="NCBI Taxonomy" id="2040573"/>
    <lineage>
        <taxon>Bacteria</taxon>
        <taxon>Pseudomonadati</taxon>
        <taxon>Acidobacteriota</taxon>
        <taxon>Terriglobia</taxon>
        <taxon>Terriglobales</taxon>
        <taxon>Acidobacteriaceae</taxon>
        <taxon>Edaphobacter</taxon>
    </lineage>
</organism>
<dbReference type="GO" id="GO:0005737">
    <property type="term" value="C:cytoplasm"/>
    <property type="evidence" value="ECO:0007669"/>
    <property type="project" value="TreeGrafter"/>
</dbReference>
<keyword evidence="1" id="KW-0067">ATP-binding</keyword>
<keyword evidence="4" id="KW-1185">Reference proteome</keyword>
<evidence type="ECO:0000256" key="1">
    <source>
        <dbReference type="PROSITE-ProRule" id="PRU00409"/>
    </source>
</evidence>
<evidence type="ECO:0000259" key="2">
    <source>
        <dbReference type="PROSITE" id="PS50975"/>
    </source>
</evidence>
<sequence>MKKIGVLFGPENTFPSALVDRINSLDLDNIRAEFVHVGGVPMAAPSGYAVIVDRVSHDLPFYRSYLKNALLTGTHIINNPFWWSADDKFLNYALAARLGVPVPRTVLLPHKQLPQHITPRSLRNLEYPLDWDSIFDYVRFPAFLKPHNGGGWRDVHHVRNREEFFTAYDQTRDLSMVLQAEVPYDQYFRCFVVGQSEVLIMSYDPRRPHEQRYIFDKPLRDKILIRKIRKHALALCRALGYDFNTVEFAVEKGVPYAIDYFNPAPDADLHTIGQANFDWVVDAVARLCIRKAQARTPLPRLRWSALLNGPLPKARKPTESKLPRTPKPAR</sequence>
<feature type="domain" description="ATP-grasp" evidence="2">
    <location>
        <begin position="92"/>
        <end position="289"/>
    </location>
</feature>
<dbReference type="SUPFAM" id="SSF56059">
    <property type="entry name" value="Glutathione synthetase ATP-binding domain-like"/>
    <property type="match status" value="1"/>
</dbReference>
<dbReference type="PANTHER" id="PTHR21621:SF0">
    <property type="entry name" value="BETA-CITRYLGLUTAMATE SYNTHASE B-RELATED"/>
    <property type="match status" value="1"/>
</dbReference>
<protein>
    <submittedName>
        <fullName evidence="3">Glutathione synthase</fullName>
    </submittedName>
</protein>
<dbReference type="AlphaFoldDB" id="A0A916VZ90"/>
<dbReference type="InterPro" id="IPR011761">
    <property type="entry name" value="ATP-grasp"/>
</dbReference>
<dbReference type="GO" id="GO:0005524">
    <property type="term" value="F:ATP binding"/>
    <property type="evidence" value="ECO:0007669"/>
    <property type="project" value="UniProtKB-UniRule"/>
</dbReference>
<dbReference type="Proteomes" id="UP000648801">
    <property type="component" value="Unassembled WGS sequence"/>
</dbReference>
<keyword evidence="1" id="KW-0547">Nucleotide-binding</keyword>
<proteinExistence type="predicted"/>
<dbReference type="RefSeq" id="WP_188757475.1">
    <property type="nucleotide sequence ID" value="NZ_BMJB01000001.1"/>
</dbReference>
<reference evidence="3" key="2">
    <citation type="submission" date="2020-09" db="EMBL/GenBank/DDBJ databases">
        <authorList>
            <person name="Sun Q."/>
            <person name="Zhou Y."/>
        </authorList>
    </citation>
    <scope>NUCLEOTIDE SEQUENCE</scope>
    <source>
        <strain evidence="3">CGMCC 1.15447</strain>
    </source>
</reference>
<dbReference type="InterPro" id="IPR013815">
    <property type="entry name" value="ATP_grasp_subdomain_1"/>
</dbReference>
<name>A0A916VZ90_9BACT</name>
<evidence type="ECO:0000313" key="3">
    <source>
        <dbReference type="EMBL" id="GGA54051.1"/>
    </source>
</evidence>